<comment type="similarity">
    <text evidence="7">Belongs to the NusA family.</text>
</comment>
<comment type="subcellular location">
    <subcellularLocation>
        <location evidence="7">Cytoplasm</location>
    </subcellularLocation>
</comment>
<dbReference type="Pfam" id="PF26594">
    <property type="entry name" value="KH_NusA_2nd"/>
    <property type="match status" value="1"/>
</dbReference>
<dbReference type="GO" id="GO:0006353">
    <property type="term" value="P:DNA-templated transcription termination"/>
    <property type="evidence" value="ECO:0007669"/>
    <property type="project" value="UniProtKB-UniRule"/>
</dbReference>
<dbReference type="InterPro" id="IPR025249">
    <property type="entry name" value="TF_NusA_KH_1st"/>
</dbReference>
<evidence type="ECO:0000313" key="10">
    <source>
        <dbReference type="Proteomes" id="UP000264062"/>
    </source>
</evidence>
<dbReference type="InterPro" id="IPR030842">
    <property type="entry name" value="TF_NusA_bacterial"/>
</dbReference>
<comment type="function">
    <text evidence="7">Participates in both transcription termination and antitermination.</text>
</comment>
<dbReference type="FunFam" id="3.30.300.20:FF:000002">
    <property type="entry name" value="Transcription termination/antitermination protein NusA"/>
    <property type="match status" value="1"/>
</dbReference>
<dbReference type="CDD" id="cd02134">
    <property type="entry name" value="KH-II_NusA_rpt1"/>
    <property type="match status" value="1"/>
</dbReference>
<keyword evidence="1 7" id="KW-0806">Transcription termination</keyword>
<dbReference type="InterPro" id="IPR010213">
    <property type="entry name" value="TF_NusA"/>
</dbReference>
<dbReference type="InterPro" id="IPR003029">
    <property type="entry name" value="S1_domain"/>
</dbReference>
<dbReference type="HAMAP" id="MF_00945_B">
    <property type="entry name" value="NusA_B"/>
    <property type="match status" value="1"/>
</dbReference>
<dbReference type="PROSITE" id="PS50126">
    <property type="entry name" value="S1"/>
    <property type="match status" value="1"/>
</dbReference>
<dbReference type="Gene3D" id="3.30.300.20">
    <property type="match status" value="2"/>
</dbReference>
<comment type="subunit">
    <text evidence="7">Monomer. Binds directly to the core enzyme of the DNA-dependent RNA polymerase and to nascent RNA.</text>
</comment>
<dbReference type="Gene3D" id="1.10.150.20">
    <property type="entry name" value="5' to 3' exonuclease, C-terminal subdomain"/>
    <property type="match status" value="1"/>
</dbReference>
<keyword evidence="6 7" id="KW-0804">Transcription</keyword>
<dbReference type="GO" id="GO:0005829">
    <property type="term" value="C:cytosol"/>
    <property type="evidence" value="ECO:0007669"/>
    <property type="project" value="TreeGrafter"/>
</dbReference>
<dbReference type="GO" id="GO:0003700">
    <property type="term" value="F:DNA-binding transcription factor activity"/>
    <property type="evidence" value="ECO:0007669"/>
    <property type="project" value="InterPro"/>
</dbReference>
<dbReference type="InterPro" id="IPR058582">
    <property type="entry name" value="KH_NusA_2nd"/>
</dbReference>
<proteinExistence type="inferred from homology"/>
<dbReference type="Gene3D" id="3.30.1480.10">
    <property type="entry name" value="NusA, N-terminal domain"/>
    <property type="match status" value="1"/>
</dbReference>
<dbReference type="NCBIfam" id="TIGR01953">
    <property type="entry name" value="NusA"/>
    <property type="match status" value="1"/>
</dbReference>
<dbReference type="InterPro" id="IPR013735">
    <property type="entry name" value="TF_NusA_N"/>
</dbReference>
<evidence type="ECO:0000256" key="4">
    <source>
        <dbReference type="ARBA" id="ARBA00022884"/>
    </source>
</evidence>
<sequence length="421" mass="47399">MDTREIIDAMKEIGAVKNIDKARVKTIIEDAIKKAAAKHFGEGAEYRVDVNEATGVIDIKRVLIVVEEVEEPDFEISLTEAHEFDESVELGDDFIEELNINNFGRKAITTMKQYITSNVLKEERISLFNDFSTKIDNLVNGNIKKIDKKYVYVNLHRIEARMPLDEGIPGERYRLGGLIKAVVLEVRETKSDPEIVLSRKSDKFLQKLLEFEVPEIEEGTVIIKGIARISGKKSKIAVMSVDDKIDPVGACVGVKGSRIHTIIRELNNEHIDIIQWSNDPIIYTQRVISPGVVIRAFKNEDTKVMKLIVKDDTLPKAVGKDGVNVDLASKLTGWKIQVIGENEFRESSKESEKINVIYRLEGLTENQKEKLIEAGFKTAEEIIAKGEDELVKLEGIGKKVAKKVVEAAEEFLKPTEKNENE</sequence>
<dbReference type="GO" id="GO:0003723">
    <property type="term" value="F:RNA binding"/>
    <property type="evidence" value="ECO:0007669"/>
    <property type="project" value="UniProtKB-UniRule"/>
</dbReference>
<dbReference type="SUPFAM" id="SSF69705">
    <property type="entry name" value="Transcription factor NusA, N-terminal domain"/>
    <property type="match status" value="1"/>
</dbReference>
<dbReference type="InterPro" id="IPR015946">
    <property type="entry name" value="KH_dom-like_a/b"/>
</dbReference>
<dbReference type="SUPFAM" id="SSF50249">
    <property type="entry name" value="Nucleic acid-binding proteins"/>
    <property type="match status" value="1"/>
</dbReference>
<evidence type="ECO:0000256" key="1">
    <source>
        <dbReference type="ARBA" id="ARBA00022472"/>
    </source>
</evidence>
<comment type="caution">
    <text evidence="9">The sequence shown here is derived from an EMBL/GenBank/DDBJ whole genome shotgun (WGS) entry which is preliminary data.</text>
</comment>
<gene>
    <name evidence="7 9" type="primary">nusA</name>
    <name evidence="9" type="ORF">DCW38_05110</name>
</gene>
<dbReference type="AlphaFoldDB" id="A0A350HAH8"/>
<name>A0A350HAH8_UNCW3</name>
<dbReference type="SMART" id="SM00316">
    <property type="entry name" value="S1"/>
    <property type="match status" value="1"/>
</dbReference>
<organism evidence="9 10">
    <name type="scientific">candidate division WOR-3 bacterium</name>
    <dbReference type="NCBI Taxonomy" id="2052148"/>
    <lineage>
        <taxon>Bacteria</taxon>
        <taxon>Bacteria division WOR-3</taxon>
    </lineage>
</organism>
<keyword evidence="4 7" id="KW-0694">RNA-binding</keyword>
<protein>
    <recommendedName>
        <fullName evidence="7">Transcription termination/antitermination protein NusA</fullName>
    </recommendedName>
</protein>
<evidence type="ECO:0000256" key="7">
    <source>
        <dbReference type="HAMAP-Rule" id="MF_00945"/>
    </source>
</evidence>
<evidence type="ECO:0000256" key="6">
    <source>
        <dbReference type="ARBA" id="ARBA00023163"/>
    </source>
</evidence>
<dbReference type="PANTHER" id="PTHR22648:SF0">
    <property type="entry name" value="TRANSCRIPTION TERMINATION_ANTITERMINATION PROTEIN NUSA"/>
    <property type="match status" value="1"/>
</dbReference>
<evidence type="ECO:0000256" key="5">
    <source>
        <dbReference type="ARBA" id="ARBA00023015"/>
    </source>
</evidence>
<reference evidence="9 10" key="1">
    <citation type="journal article" date="2018" name="Nat. Biotechnol.">
        <title>A standardized bacterial taxonomy based on genome phylogeny substantially revises the tree of life.</title>
        <authorList>
            <person name="Parks D.H."/>
            <person name="Chuvochina M."/>
            <person name="Waite D.W."/>
            <person name="Rinke C."/>
            <person name="Skarshewski A."/>
            <person name="Chaumeil P.A."/>
            <person name="Hugenholtz P."/>
        </authorList>
    </citation>
    <scope>NUCLEOTIDE SEQUENCE [LARGE SCALE GENOMIC DNA]</scope>
    <source>
        <strain evidence="9">UBA9956</strain>
    </source>
</reference>
<accession>A0A350HAH8</accession>
<feature type="domain" description="S1 motif" evidence="8">
    <location>
        <begin position="136"/>
        <end position="200"/>
    </location>
</feature>
<keyword evidence="5 7" id="KW-0805">Transcription regulation</keyword>
<dbReference type="Pfam" id="PF14520">
    <property type="entry name" value="HHH_5"/>
    <property type="match status" value="1"/>
</dbReference>
<dbReference type="CDD" id="cd04455">
    <property type="entry name" value="S1_NusA"/>
    <property type="match status" value="1"/>
</dbReference>
<evidence type="ECO:0000313" key="9">
    <source>
        <dbReference type="EMBL" id="HAV92544.1"/>
    </source>
</evidence>
<dbReference type="Pfam" id="PF13184">
    <property type="entry name" value="KH_NusA_1st"/>
    <property type="match status" value="1"/>
</dbReference>
<dbReference type="GO" id="GO:0031564">
    <property type="term" value="P:transcription antitermination"/>
    <property type="evidence" value="ECO:0007669"/>
    <property type="project" value="UniProtKB-UniRule"/>
</dbReference>
<keyword evidence="3 7" id="KW-0889">Transcription antitermination</keyword>
<dbReference type="Pfam" id="PF08529">
    <property type="entry name" value="NusA_N"/>
    <property type="match status" value="1"/>
</dbReference>
<dbReference type="InterPro" id="IPR010995">
    <property type="entry name" value="DNA_repair_Rad51/TF_NusA_a-hlx"/>
</dbReference>
<dbReference type="SUPFAM" id="SSF54814">
    <property type="entry name" value="Prokaryotic type KH domain (KH-domain type II)"/>
    <property type="match status" value="2"/>
</dbReference>
<keyword evidence="2 7" id="KW-0963">Cytoplasm</keyword>
<evidence type="ECO:0000256" key="2">
    <source>
        <dbReference type="ARBA" id="ARBA00022490"/>
    </source>
</evidence>
<dbReference type="Gene3D" id="2.40.50.140">
    <property type="entry name" value="Nucleic acid-binding proteins"/>
    <property type="match status" value="1"/>
</dbReference>
<dbReference type="InterPro" id="IPR036555">
    <property type="entry name" value="NusA_N_sf"/>
</dbReference>
<evidence type="ECO:0000256" key="3">
    <source>
        <dbReference type="ARBA" id="ARBA00022814"/>
    </source>
</evidence>
<dbReference type="GO" id="GO:0000166">
    <property type="term" value="F:nucleotide binding"/>
    <property type="evidence" value="ECO:0007669"/>
    <property type="project" value="InterPro"/>
</dbReference>
<dbReference type="Proteomes" id="UP000264062">
    <property type="component" value="Unassembled WGS sequence"/>
</dbReference>
<dbReference type="InterPro" id="IPR009019">
    <property type="entry name" value="KH_sf_prok-type"/>
</dbReference>
<dbReference type="PANTHER" id="PTHR22648">
    <property type="entry name" value="TRANSCRIPTION TERMINATION FACTOR NUSA"/>
    <property type="match status" value="1"/>
</dbReference>
<dbReference type="SUPFAM" id="SSF47794">
    <property type="entry name" value="Rad51 N-terminal domain-like"/>
    <property type="match status" value="1"/>
</dbReference>
<dbReference type="EMBL" id="DMZY01000151">
    <property type="protein sequence ID" value="HAV92544.1"/>
    <property type="molecule type" value="Genomic_DNA"/>
</dbReference>
<evidence type="ECO:0000259" key="8">
    <source>
        <dbReference type="PROSITE" id="PS50126"/>
    </source>
</evidence>
<dbReference type="InterPro" id="IPR012340">
    <property type="entry name" value="NA-bd_OB-fold"/>
</dbReference>